<sequence>MYAQLIRRKRLVFDELEEDELPSPKAETSIIGQTPPVFTRILEFKGSPMSPPPKKARGPQPSPGESST</sequence>
<dbReference type="Proteomes" id="UP001331761">
    <property type="component" value="Unassembled WGS sequence"/>
</dbReference>
<evidence type="ECO:0000313" key="3">
    <source>
        <dbReference type="Proteomes" id="UP001331761"/>
    </source>
</evidence>
<organism evidence="2 3">
    <name type="scientific">Trichostrongylus colubriformis</name>
    <name type="common">Black scour worm</name>
    <dbReference type="NCBI Taxonomy" id="6319"/>
    <lineage>
        <taxon>Eukaryota</taxon>
        <taxon>Metazoa</taxon>
        <taxon>Ecdysozoa</taxon>
        <taxon>Nematoda</taxon>
        <taxon>Chromadorea</taxon>
        <taxon>Rhabditida</taxon>
        <taxon>Rhabditina</taxon>
        <taxon>Rhabditomorpha</taxon>
        <taxon>Strongyloidea</taxon>
        <taxon>Trichostrongylidae</taxon>
        <taxon>Trichostrongylus</taxon>
    </lineage>
</organism>
<feature type="region of interest" description="Disordered" evidence="1">
    <location>
        <begin position="44"/>
        <end position="68"/>
    </location>
</feature>
<evidence type="ECO:0000256" key="1">
    <source>
        <dbReference type="SAM" id="MobiDB-lite"/>
    </source>
</evidence>
<gene>
    <name evidence="2" type="ORF">GCK32_019338</name>
</gene>
<dbReference type="EMBL" id="WIXE01012537">
    <property type="protein sequence ID" value="KAK5975859.1"/>
    <property type="molecule type" value="Genomic_DNA"/>
</dbReference>
<name>A0AAN8J1N4_TRICO</name>
<keyword evidence="3" id="KW-1185">Reference proteome</keyword>
<reference evidence="2 3" key="1">
    <citation type="submission" date="2019-10" db="EMBL/GenBank/DDBJ databases">
        <title>Assembly and Annotation for the nematode Trichostrongylus colubriformis.</title>
        <authorList>
            <person name="Martin J."/>
        </authorList>
    </citation>
    <scope>NUCLEOTIDE SEQUENCE [LARGE SCALE GENOMIC DNA]</scope>
    <source>
        <strain evidence="2">G859</strain>
        <tissue evidence="2">Whole worm</tissue>
    </source>
</reference>
<proteinExistence type="predicted"/>
<accession>A0AAN8J1N4</accession>
<comment type="caution">
    <text evidence="2">The sequence shown here is derived from an EMBL/GenBank/DDBJ whole genome shotgun (WGS) entry which is preliminary data.</text>
</comment>
<protein>
    <submittedName>
        <fullName evidence="2">Uncharacterized protein</fullName>
    </submittedName>
</protein>
<evidence type="ECO:0000313" key="2">
    <source>
        <dbReference type="EMBL" id="KAK5975859.1"/>
    </source>
</evidence>
<dbReference type="AlphaFoldDB" id="A0AAN8J1N4"/>